<dbReference type="GO" id="GO:0004014">
    <property type="term" value="F:adenosylmethionine decarboxylase activity"/>
    <property type="evidence" value="ECO:0007669"/>
    <property type="project" value="InterPro"/>
</dbReference>
<dbReference type="PANTHER" id="PTHR33866:SF2">
    <property type="entry name" value="S-ADENOSYLMETHIONINE DECARBOXYLASE PROENZYME"/>
    <property type="match status" value="1"/>
</dbReference>
<evidence type="ECO:0000256" key="4">
    <source>
        <dbReference type="ARBA" id="ARBA00023066"/>
    </source>
</evidence>
<name>A0A2U8QUQ9_9FLAO</name>
<sequence length="120" mass="14047">MSSTFNFPGLHVLLTLETSDIQKLTNHSLFSRFTDEILKKYSLEKVGETIHEFENKSFTSAVCLKESHICVHTWPEYNQLTLDVYLCNYLKENSGKVKKIAAEYKDYFEAEVIKEFEILR</sequence>
<evidence type="ECO:0000256" key="2">
    <source>
        <dbReference type="ARBA" id="ARBA00022793"/>
    </source>
</evidence>
<organism evidence="10 11">
    <name type="scientific">Flavobacterium sediminis</name>
    <dbReference type="NCBI Taxonomy" id="2201181"/>
    <lineage>
        <taxon>Bacteria</taxon>
        <taxon>Pseudomonadati</taxon>
        <taxon>Bacteroidota</taxon>
        <taxon>Flavobacteriia</taxon>
        <taxon>Flavobacteriales</taxon>
        <taxon>Flavobacteriaceae</taxon>
        <taxon>Flavobacterium</taxon>
    </lineage>
</organism>
<dbReference type="GO" id="GO:0008295">
    <property type="term" value="P:spermidine biosynthetic process"/>
    <property type="evidence" value="ECO:0007669"/>
    <property type="project" value="UniProtKB-KW"/>
</dbReference>
<proteinExistence type="predicted"/>
<keyword evidence="11" id="KW-1185">Reference proteome</keyword>
<evidence type="ECO:0000256" key="7">
    <source>
        <dbReference type="ARBA" id="ARBA00023239"/>
    </source>
</evidence>
<evidence type="ECO:0000313" key="11">
    <source>
        <dbReference type="Proteomes" id="UP000245429"/>
    </source>
</evidence>
<dbReference type="AlphaFoldDB" id="A0A2U8QUQ9"/>
<keyword evidence="2" id="KW-0210">Decarboxylase</keyword>
<keyword evidence="5" id="KW-0620">Polyamine biosynthesis</keyword>
<evidence type="ECO:0000256" key="8">
    <source>
        <dbReference type="ARBA" id="ARBA00023270"/>
    </source>
</evidence>
<keyword evidence="8" id="KW-0704">Schiff base</keyword>
<protein>
    <submittedName>
        <fullName evidence="10">Adenosylmethionine decarboxylase</fullName>
    </submittedName>
</protein>
<evidence type="ECO:0000256" key="5">
    <source>
        <dbReference type="ARBA" id="ARBA00023115"/>
    </source>
</evidence>
<keyword evidence="4" id="KW-0745">Spermidine biosynthesis</keyword>
<dbReference type="RefSeq" id="WP_109569230.1">
    <property type="nucleotide sequence ID" value="NZ_CP029463.1"/>
</dbReference>
<dbReference type="SUPFAM" id="SSF56276">
    <property type="entry name" value="S-adenosylmethionine decarboxylase"/>
    <property type="match status" value="1"/>
</dbReference>
<evidence type="ECO:0000313" key="10">
    <source>
        <dbReference type="EMBL" id="AWM13863.1"/>
    </source>
</evidence>
<gene>
    <name evidence="10" type="ORF">DI487_08320</name>
</gene>
<dbReference type="KEGG" id="fse:DI487_08320"/>
<accession>A0A2U8QUQ9</accession>
<dbReference type="InterPro" id="IPR016067">
    <property type="entry name" value="S-AdoMet_deCO2ase_core"/>
</dbReference>
<evidence type="ECO:0000256" key="6">
    <source>
        <dbReference type="ARBA" id="ARBA00023145"/>
    </source>
</evidence>
<reference evidence="10 11" key="1">
    <citation type="submission" date="2018-05" db="EMBL/GenBank/DDBJ databases">
        <title>Flavobacterium sp. MEBiC07310.</title>
        <authorList>
            <person name="Baek K."/>
        </authorList>
    </citation>
    <scope>NUCLEOTIDE SEQUENCE [LARGE SCALE GENOMIC DNA]</scope>
    <source>
        <strain evidence="10 11">MEBiC07310</strain>
    </source>
</reference>
<dbReference type="Gene3D" id="3.60.90.10">
    <property type="entry name" value="S-adenosylmethionine decarboxylase"/>
    <property type="match status" value="1"/>
</dbReference>
<dbReference type="OrthoDB" id="9793120at2"/>
<dbReference type="GO" id="GO:0005829">
    <property type="term" value="C:cytosol"/>
    <property type="evidence" value="ECO:0007669"/>
    <property type="project" value="TreeGrafter"/>
</dbReference>
<dbReference type="Proteomes" id="UP000245429">
    <property type="component" value="Chromosome"/>
</dbReference>
<keyword evidence="7" id="KW-0456">Lyase</keyword>
<dbReference type="EMBL" id="CP029463">
    <property type="protein sequence ID" value="AWM13863.1"/>
    <property type="molecule type" value="Genomic_DNA"/>
</dbReference>
<evidence type="ECO:0000256" key="1">
    <source>
        <dbReference type="ARBA" id="ARBA00001928"/>
    </source>
</evidence>
<keyword evidence="9" id="KW-0670">Pyruvate</keyword>
<keyword evidence="6" id="KW-0865">Zymogen</keyword>
<evidence type="ECO:0000256" key="3">
    <source>
        <dbReference type="ARBA" id="ARBA00022813"/>
    </source>
</evidence>
<dbReference type="InterPro" id="IPR003826">
    <property type="entry name" value="AdoMetDC_fam_prok"/>
</dbReference>
<dbReference type="Pfam" id="PF02675">
    <property type="entry name" value="AdoMet_dc"/>
    <property type="match status" value="1"/>
</dbReference>
<keyword evidence="3" id="KW-0068">Autocatalytic cleavage</keyword>
<dbReference type="PANTHER" id="PTHR33866">
    <property type="entry name" value="S-ADENOSYLMETHIONINE DECARBOXYLASE PROENZYME"/>
    <property type="match status" value="1"/>
</dbReference>
<evidence type="ECO:0000256" key="9">
    <source>
        <dbReference type="ARBA" id="ARBA00023317"/>
    </source>
</evidence>
<comment type="cofactor">
    <cofactor evidence="1">
        <name>pyruvate</name>
        <dbReference type="ChEBI" id="CHEBI:15361"/>
    </cofactor>
</comment>